<name>A0A4Z1BL53_9GAMM</name>
<dbReference type="InterPro" id="IPR000792">
    <property type="entry name" value="Tscrpt_reg_LuxR_C"/>
</dbReference>
<accession>A0A4Z1BL53</accession>
<dbReference type="EMBL" id="SRPF01000002">
    <property type="protein sequence ID" value="TGN40517.1"/>
    <property type="molecule type" value="Genomic_DNA"/>
</dbReference>
<protein>
    <submittedName>
        <fullName evidence="2">Helix-turn-helix transcriptional regulator</fullName>
    </submittedName>
</protein>
<dbReference type="OrthoDB" id="5497412at2"/>
<feature type="domain" description="HTH luxR-type" evidence="1">
    <location>
        <begin position="323"/>
        <end position="380"/>
    </location>
</feature>
<keyword evidence="3" id="KW-1185">Reference proteome</keyword>
<sequence>MDRKIMSDNPTFLNYVQKLPDLLEQLYNTPADVGQWHGFLEKLTDATGSRSARLLVMDKEAKRVHYSDKVNIDDDQHRDYVNHFVNLCPWRPELALKAPGRLYNTYHDFSCKQDRFYQTEFFNDWARHLDIEHGLCGTVYHDTRYTVQLLVQRTGGQGAFPKTLTAQINRLIPHVQQVLHLNRALTLQQQQNLSVLQAAERTFMPFLLMSGQGELIYACPRAERLADGCSGMTLNGQQLTLQCQRTQNQLLNRVRGLAAGMAAGVEPVLVFSSEKRAPLRLLVEPMEMPGVSPVFWAGEATVAVYIQDPEEHLDIDHELLARLFGLTPAESRVGAWIAKGGETAQFAELNDVSVHTVRTQLKSAMAKLRVRRQAELVGVVLCSAAVRCINRNQAPILGADAG</sequence>
<organism evidence="2 3">
    <name type="scientific">Marinobacter confluentis</name>
    <dbReference type="NCBI Taxonomy" id="1697557"/>
    <lineage>
        <taxon>Bacteria</taxon>
        <taxon>Pseudomonadati</taxon>
        <taxon>Pseudomonadota</taxon>
        <taxon>Gammaproteobacteria</taxon>
        <taxon>Pseudomonadales</taxon>
        <taxon>Marinobacteraceae</taxon>
        <taxon>Marinobacter</taxon>
    </lineage>
</organism>
<comment type="caution">
    <text evidence="2">The sequence shown here is derived from an EMBL/GenBank/DDBJ whole genome shotgun (WGS) entry which is preliminary data.</text>
</comment>
<dbReference type="GO" id="GO:0003677">
    <property type="term" value="F:DNA binding"/>
    <property type="evidence" value="ECO:0007669"/>
    <property type="project" value="InterPro"/>
</dbReference>
<evidence type="ECO:0000259" key="1">
    <source>
        <dbReference type="SMART" id="SM00421"/>
    </source>
</evidence>
<dbReference type="InterPro" id="IPR036388">
    <property type="entry name" value="WH-like_DNA-bd_sf"/>
</dbReference>
<dbReference type="Gene3D" id="1.10.10.10">
    <property type="entry name" value="Winged helix-like DNA-binding domain superfamily/Winged helix DNA-binding domain"/>
    <property type="match status" value="1"/>
</dbReference>
<dbReference type="AlphaFoldDB" id="A0A4Z1BL53"/>
<evidence type="ECO:0000313" key="3">
    <source>
        <dbReference type="Proteomes" id="UP000298325"/>
    </source>
</evidence>
<dbReference type="SUPFAM" id="SSF46894">
    <property type="entry name" value="C-terminal effector domain of the bipartite response regulators"/>
    <property type="match status" value="1"/>
</dbReference>
<reference evidence="2 3" key="1">
    <citation type="submission" date="2019-04" db="EMBL/GenBank/DDBJ databases">
        <authorList>
            <person name="Park S."/>
            <person name="Yoon J.-H."/>
        </authorList>
    </citation>
    <scope>NUCLEOTIDE SEQUENCE [LARGE SCALE GENOMIC DNA]</scope>
    <source>
        <strain evidence="2 3">HJM-18</strain>
    </source>
</reference>
<dbReference type="GO" id="GO:0006355">
    <property type="term" value="P:regulation of DNA-templated transcription"/>
    <property type="evidence" value="ECO:0007669"/>
    <property type="project" value="InterPro"/>
</dbReference>
<gene>
    <name evidence="2" type="ORF">E5Q11_09650</name>
</gene>
<dbReference type="SMART" id="SM00421">
    <property type="entry name" value="HTH_LUXR"/>
    <property type="match status" value="1"/>
</dbReference>
<dbReference type="InterPro" id="IPR016032">
    <property type="entry name" value="Sig_transdc_resp-reg_C-effctor"/>
</dbReference>
<evidence type="ECO:0000313" key="2">
    <source>
        <dbReference type="EMBL" id="TGN40517.1"/>
    </source>
</evidence>
<proteinExistence type="predicted"/>
<dbReference type="Proteomes" id="UP000298325">
    <property type="component" value="Unassembled WGS sequence"/>
</dbReference>